<organism evidence="1 2">
    <name type="scientific">Rickettsia prowazekii (strain Rp22)</name>
    <dbReference type="NCBI Taxonomy" id="449216"/>
    <lineage>
        <taxon>Bacteria</taxon>
        <taxon>Pseudomonadati</taxon>
        <taxon>Pseudomonadota</taxon>
        <taxon>Alphaproteobacteria</taxon>
        <taxon>Rickettsiales</taxon>
        <taxon>Rickettsiaceae</taxon>
        <taxon>Rickettsieae</taxon>
        <taxon>Rickettsia</taxon>
        <taxon>typhus group</taxon>
    </lineage>
</organism>
<protein>
    <submittedName>
        <fullName evidence="1">Uncharacterized protein</fullName>
    </submittedName>
</protein>
<dbReference type="Proteomes" id="UP000006931">
    <property type="component" value="Chromosome"/>
</dbReference>
<evidence type="ECO:0000313" key="1">
    <source>
        <dbReference type="EMBL" id="ADE30088.1"/>
    </source>
</evidence>
<name>D5AXE8_RICPP</name>
<dbReference type="AlphaFoldDB" id="D5AXE8"/>
<gene>
    <name evidence="1" type="ORF">rpr22_CDSx590</name>
</gene>
<evidence type="ECO:0000313" key="2">
    <source>
        <dbReference type="Proteomes" id="UP000006931"/>
    </source>
</evidence>
<dbReference type="HOGENOM" id="CLU_3221400_0_0_5"/>
<dbReference type="EMBL" id="CP001584">
    <property type="protein sequence ID" value="ADE30088.1"/>
    <property type="molecule type" value="Genomic_DNA"/>
</dbReference>
<dbReference type="KEGG" id="rpq:rpr22_CDSx590"/>
<proteinExistence type="predicted"/>
<sequence>MLLKLVKYSEFAISNSVDEKDYFLFYNKALMFINALLVRKSSYY</sequence>
<accession>D5AXE8</accession>
<reference evidence="1 2" key="1">
    <citation type="journal article" date="2010" name="Genome Res.">
        <title>Genomic, proteomic, and transcriptomic analysis of virulent and avirulent Rickettsia prowazekii reveals its adaptive mutation capabilities.</title>
        <authorList>
            <person name="Bechah Y."/>
            <person name="El Karkouri K."/>
            <person name="Mediannikov O."/>
            <person name="Leroy Q."/>
            <person name="Pelletier N."/>
            <person name="Robert C."/>
            <person name="Medigue C."/>
            <person name="Mege J.L."/>
            <person name="Raoult D."/>
        </authorList>
    </citation>
    <scope>NUCLEOTIDE SEQUENCE [LARGE SCALE GENOMIC DNA]</scope>
    <source>
        <strain evidence="1 2">Rp22</strain>
    </source>
</reference>